<evidence type="ECO:0000313" key="1">
    <source>
        <dbReference type="EnsemblPlants" id="AVESA.00010b.r2.2CG0273300.1.CDS"/>
    </source>
</evidence>
<keyword evidence="2" id="KW-1185">Reference proteome</keyword>
<reference evidence="1" key="2">
    <citation type="submission" date="2025-09" db="UniProtKB">
        <authorList>
            <consortium name="EnsemblPlants"/>
        </authorList>
    </citation>
    <scope>IDENTIFICATION</scope>
</reference>
<sequence>MFCEYMFSCCLFPFILLFSTSSMFELHVPSSKRWQYKTTMWLQNLKVFEASEGLPEGTISEEDQNKFKETNLAFVGCVLSVLDNKLFDVYMHFKHGKELWEALNAKFGVTDAGSELYIMENFHDYMMVNNRYVVEQAHEIQCFAKELEILKCNLPDKFVVGCIIAKLPSSWRNFATTLKHKRQEISVENLIASLDVEEKARAKDTAEKGGEGQSSANMVQKRTFGKNKGNYKPSFNKLEKTTTFKKKKKKPNKAELGCFTCGELRHFSKDCPERADRKGKKGKTVNVVTASNADGYGNLFTVLSVFQSPCWWIDTGANIHVCADISMFTSYQVARDSSVLMGNGSHASVHGVGTVDLKFTSGKIVQLKNVQHVPSMNKNLVSGSLLCRDGFKVVFESNKVIVSRHGQFIGKGYECGGLFRFSLSDFCNKSVNHICGGVNDDTSVWHSRLCHINFGLMSKLSNMSLFLNFTIAKGSKCHSCVQSKQPRKPHKAAEERNLAPLELIHSDLCEMNGVLTKGEKRYFMTLIDDATRYCYVYLLRTKDEALDYFKIYKAEVENQLERKIKRLRSDRGGEYFPKIFDEFCEEHGIIHERTPPYSPQSNGVAERKNRTLTDLVNSMLATAGLSKAWWGEALLTVNIPIPKKRKLGLKTVDCIFLGYAPRSVGYSFLVVKSEVPDMHVDTIMESRDATFFKNMFPMKDMHSTARISSEILPETSASSENFEQPREEEVLEKDDNEAPTRSKRQRVAKSFGDDFIVYLVDDTPTSIAEAYASPDADDWKEAVHNEMDSILSNGTWELSERPHGCKPMGCKWVFKKLRPDGTIEKYKVWLVAKGYTQREGEDYFDTYSPIARLTIIRVLLFLAASYGLIVHQMDVKTAFLNGELEEEIYMDQPDGFVIKGEERKVCKLLKSLYGLKQAPKQWHEKFDRTVTSVGFVVNEADKCVYYRHGGGEGVILCLYVDDILIFGTNMNVINEVKSFLSKSFDMKDLGEADVILNIKLIKHESGITLTQSHYVEKILSRFGFVDGKSFPTPYDPSVTLRKNKKEPKEQLRYSQIVGSLMYLASATRPDISFAVSKLSRFMSNPASATRPDISFAVSKLSRFMSNPGTEHWCALERVMRYLCGTMSYGIHYSGHPAVLEGYSDANWISDVDELYATSGYVFTFGGGAVSWRSCKQTILTRSTMEAELAALDTATIESEWLRELLMDLPVVEKPIPAILLNCDNQTVIVKVNNSKDNAKSSRHVKRRLKSVRKLRNSGVITVTYIQTDKNLADPFTKGLSRNVIESASREMGLRPMDVTQ</sequence>
<dbReference type="Proteomes" id="UP001732700">
    <property type="component" value="Chromosome 2C"/>
</dbReference>
<proteinExistence type="predicted"/>
<dbReference type="EnsemblPlants" id="AVESA.00010b.r2.2CG0273300.1">
    <property type="protein sequence ID" value="AVESA.00010b.r2.2CG0273300.1.CDS"/>
    <property type="gene ID" value="AVESA.00010b.r2.2CG0273300"/>
</dbReference>
<organism evidence="1 2">
    <name type="scientific">Avena sativa</name>
    <name type="common">Oat</name>
    <dbReference type="NCBI Taxonomy" id="4498"/>
    <lineage>
        <taxon>Eukaryota</taxon>
        <taxon>Viridiplantae</taxon>
        <taxon>Streptophyta</taxon>
        <taxon>Embryophyta</taxon>
        <taxon>Tracheophyta</taxon>
        <taxon>Spermatophyta</taxon>
        <taxon>Magnoliopsida</taxon>
        <taxon>Liliopsida</taxon>
        <taxon>Poales</taxon>
        <taxon>Poaceae</taxon>
        <taxon>BOP clade</taxon>
        <taxon>Pooideae</taxon>
        <taxon>Poodae</taxon>
        <taxon>Poeae</taxon>
        <taxon>Poeae Chloroplast Group 1 (Aveneae type)</taxon>
        <taxon>Aveninae</taxon>
        <taxon>Avena</taxon>
    </lineage>
</organism>
<protein>
    <submittedName>
        <fullName evidence="1">Uncharacterized protein</fullName>
    </submittedName>
</protein>
<name>A0ACD5UKR4_AVESA</name>
<evidence type="ECO:0000313" key="2">
    <source>
        <dbReference type="Proteomes" id="UP001732700"/>
    </source>
</evidence>
<reference evidence="1" key="1">
    <citation type="submission" date="2021-05" db="EMBL/GenBank/DDBJ databases">
        <authorList>
            <person name="Scholz U."/>
            <person name="Mascher M."/>
            <person name="Fiebig A."/>
        </authorList>
    </citation>
    <scope>NUCLEOTIDE SEQUENCE [LARGE SCALE GENOMIC DNA]</scope>
</reference>
<accession>A0ACD5UKR4</accession>